<dbReference type="EMBL" id="JAENGY010000008">
    <property type="protein sequence ID" value="KAG6977317.1"/>
    <property type="molecule type" value="Genomic_DNA"/>
</dbReference>
<evidence type="ECO:0000313" key="1">
    <source>
        <dbReference type="EMBL" id="KAG6977317.1"/>
    </source>
</evidence>
<reference evidence="1" key="1">
    <citation type="submission" date="2021-01" db="EMBL/GenBank/DDBJ databases">
        <title>Phytophthora aleatoria, a newly-described species from Pinus radiata is distinct from Phytophthora cactorum isolates based on comparative genomics.</title>
        <authorList>
            <person name="Mcdougal R."/>
            <person name="Panda P."/>
            <person name="Williams N."/>
            <person name="Studholme D.J."/>
        </authorList>
    </citation>
    <scope>NUCLEOTIDE SEQUENCE</scope>
    <source>
        <strain evidence="1">NZFS 4037</strain>
    </source>
</reference>
<comment type="caution">
    <text evidence="1">The sequence shown here is derived from an EMBL/GenBank/DDBJ whole genome shotgun (WGS) entry which is preliminary data.</text>
</comment>
<keyword evidence="2" id="KW-1185">Reference proteome</keyword>
<sequence length="270" mass="30677">MWQVKVKKVLRMDHSVKFCKRLKVCSPQGQQVGRRLTPSENHEETEKLLLNVKTQFAADGDCFVVSDNANAVRKLIGKSYGDSDVNRELRAPKDMETCLRDVLAKIDIEELSCTEAEWNGCIESNTPQYRSATPLDFSFKTWQTIFKSARVHPEVFKANLTRSRQHFTSIKELLMKNATAPQTGSVDRRVFMPSLRLNDNACEGATGFSAEEYKLLRQLRREQKATGRSWAASALVTTVMFNLVVSTNSNSQLKLRRRSIRTLETALKTV</sequence>
<organism evidence="1 2">
    <name type="scientific">Phytophthora aleatoria</name>
    <dbReference type="NCBI Taxonomy" id="2496075"/>
    <lineage>
        <taxon>Eukaryota</taxon>
        <taxon>Sar</taxon>
        <taxon>Stramenopiles</taxon>
        <taxon>Oomycota</taxon>
        <taxon>Peronosporomycetes</taxon>
        <taxon>Peronosporales</taxon>
        <taxon>Peronosporaceae</taxon>
        <taxon>Phytophthora</taxon>
    </lineage>
</organism>
<accession>A0A8J5JC51</accession>
<evidence type="ECO:0000313" key="2">
    <source>
        <dbReference type="Proteomes" id="UP000709295"/>
    </source>
</evidence>
<dbReference type="Proteomes" id="UP000709295">
    <property type="component" value="Unassembled WGS sequence"/>
</dbReference>
<name>A0A8J5JC51_9STRA</name>
<dbReference type="AlphaFoldDB" id="A0A8J5JC51"/>
<protein>
    <submittedName>
        <fullName evidence="1">Uncharacterized protein</fullName>
    </submittedName>
</protein>
<gene>
    <name evidence="1" type="ORF">JG688_00000451</name>
</gene>
<proteinExistence type="predicted"/>